<dbReference type="EMBL" id="FXTH01000001">
    <property type="protein sequence ID" value="SMO38047.1"/>
    <property type="molecule type" value="Genomic_DNA"/>
</dbReference>
<keyword evidence="2" id="KW-1185">Reference proteome</keyword>
<dbReference type="AlphaFoldDB" id="A0A521ATB6"/>
<evidence type="ECO:0000313" key="2">
    <source>
        <dbReference type="Proteomes" id="UP000317593"/>
    </source>
</evidence>
<reference evidence="1 2" key="1">
    <citation type="submission" date="2017-05" db="EMBL/GenBank/DDBJ databases">
        <authorList>
            <person name="Varghese N."/>
            <person name="Submissions S."/>
        </authorList>
    </citation>
    <scope>NUCLEOTIDE SEQUENCE [LARGE SCALE GENOMIC DNA]</scope>
    <source>
        <strain evidence="1 2">DSM 21194</strain>
    </source>
</reference>
<organism evidence="1 2">
    <name type="scientific">Fodinibius sediminis</name>
    <dbReference type="NCBI Taxonomy" id="1214077"/>
    <lineage>
        <taxon>Bacteria</taxon>
        <taxon>Pseudomonadati</taxon>
        <taxon>Balneolota</taxon>
        <taxon>Balneolia</taxon>
        <taxon>Balneolales</taxon>
        <taxon>Balneolaceae</taxon>
        <taxon>Fodinibius</taxon>
    </lineage>
</organism>
<accession>A0A521ATB6</accession>
<proteinExistence type="predicted"/>
<evidence type="ECO:0000313" key="1">
    <source>
        <dbReference type="EMBL" id="SMO38047.1"/>
    </source>
</evidence>
<dbReference type="Proteomes" id="UP000317593">
    <property type="component" value="Unassembled WGS sequence"/>
</dbReference>
<sequence length="42" mass="5173">MFYFPDYSLDIFSNIFAWESYHSISKSLKFTINMPIFTYFLF</sequence>
<gene>
    <name evidence="1" type="ORF">SAMN06265218_101359</name>
</gene>
<protein>
    <submittedName>
        <fullName evidence="1">Uncharacterized protein</fullName>
    </submittedName>
</protein>
<name>A0A521ATB6_9BACT</name>